<reference evidence="1" key="2">
    <citation type="submission" date="2022-01" db="EMBL/GenBank/DDBJ databases">
        <authorList>
            <person name="Yamashiro T."/>
            <person name="Shiraishi A."/>
            <person name="Satake H."/>
            <person name="Nakayama K."/>
        </authorList>
    </citation>
    <scope>NUCLEOTIDE SEQUENCE</scope>
</reference>
<keyword evidence="2" id="KW-1185">Reference proteome</keyword>
<evidence type="ECO:0000313" key="1">
    <source>
        <dbReference type="EMBL" id="GJT90918.1"/>
    </source>
</evidence>
<dbReference type="Proteomes" id="UP001151760">
    <property type="component" value="Unassembled WGS sequence"/>
</dbReference>
<protein>
    <submittedName>
        <fullName evidence="1">Uncharacterized protein</fullName>
    </submittedName>
</protein>
<gene>
    <name evidence="1" type="ORF">Tco_1079763</name>
</gene>
<organism evidence="1 2">
    <name type="scientific">Tanacetum coccineum</name>
    <dbReference type="NCBI Taxonomy" id="301880"/>
    <lineage>
        <taxon>Eukaryota</taxon>
        <taxon>Viridiplantae</taxon>
        <taxon>Streptophyta</taxon>
        <taxon>Embryophyta</taxon>
        <taxon>Tracheophyta</taxon>
        <taxon>Spermatophyta</taxon>
        <taxon>Magnoliopsida</taxon>
        <taxon>eudicotyledons</taxon>
        <taxon>Gunneridae</taxon>
        <taxon>Pentapetalae</taxon>
        <taxon>asterids</taxon>
        <taxon>campanulids</taxon>
        <taxon>Asterales</taxon>
        <taxon>Asteraceae</taxon>
        <taxon>Asteroideae</taxon>
        <taxon>Anthemideae</taxon>
        <taxon>Anthemidinae</taxon>
        <taxon>Tanacetum</taxon>
    </lineage>
</organism>
<evidence type="ECO:0000313" key="2">
    <source>
        <dbReference type="Proteomes" id="UP001151760"/>
    </source>
</evidence>
<name>A0ABQ5HST3_9ASTR</name>
<accession>A0ABQ5HST3</accession>
<reference evidence="1" key="1">
    <citation type="journal article" date="2022" name="Int. J. Mol. Sci.">
        <title>Draft Genome of Tanacetum Coccineum: Genomic Comparison of Closely Related Tanacetum-Family Plants.</title>
        <authorList>
            <person name="Yamashiro T."/>
            <person name="Shiraishi A."/>
            <person name="Nakayama K."/>
            <person name="Satake H."/>
        </authorList>
    </citation>
    <scope>NUCLEOTIDE SEQUENCE</scope>
</reference>
<dbReference type="EMBL" id="BQNB010019968">
    <property type="protein sequence ID" value="GJT90918.1"/>
    <property type="molecule type" value="Genomic_DNA"/>
</dbReference>
<comment type="caution">
    <text evidence="1">The sequence shown here is derived from an EMBL/GenBank/DDBJ whole genome shotgun (WGS) entry which is preliminary data.</text>
</comment>
<sequence>MLLLWAPALSLYCQQPQPTLIAHVSPQVDPSCFVIFDLEPFLFDFVFNFEIFKSFPCLSLSSLPSCDLVSLTNMLILCIILKDLKNLLDRVSSSKRSSNTDVLDLPCLLVLITGTSQSRQHEDDDRIFTLDEPFEEMGSEAIEVPALKEEKFAQITVLGLCVSFPNGEALSFVL</sequence>
<proteinExistence type="predicted"/>